<dbReference type="AlphaFoldDB" id="A0AAD7GKJ0"/>
<organism evidence="1 2">
    <name type="scientific">Mycena rosella</name>
    <name type="common">Pink bonnet</name>
    <name type="synonym">Agaricus rosellus</name>
    <dbReference type="NCBI Taxonomy" id="1033263"/>
    <lineage>
        <taxon>Eukaryota</taxon>
        <taxon>Fungi</taxon>
        <taxon>Dikarya</taxon>
        <taxon>Basidiomycota</taxon>
        <taxon>Agaricomycotina</taxon>
        <taxon>Agaricomycetes</taxon>
        <taxon>Agaricomycetidae</taxon>
        <taxon>Agaricales</taxon>
        <taxon>Marasmiineae</taxon>
        <taxon>Mycenaceae</taxon>
        <taxon>Mycena</taxon>
    </lineage>
</organism>
<dbReference type="Proteomes" id="UP001221757">
    <property type="component" value="Unassembled WGS sequence"/>
</dbReference>
<accession>A0AAD7GKJ0</accession>
<dbReference type="EMBL" id="JARKIE010000053">
    <property type="protein sequence ID" value="KAJ7692201.1"/>
    <property type="molecule type" value="Genomic_DNA"/>
</dbReference>
<gene>
    <name evidence="1" type="ORF">B0H17DRAFT_1133215</name>
</gene>
<evidence type="ECO:0000313" key="1">
    <source>
        <dbReference type="EMBL" id="KAJ7692201.1"/>
    </source>
</evidence>
<sequence length="259" mass="29119">MKNVYWALPKCTVNNQIMSQGRIRGGVVSGQEDKMQGDNSIQIYQNSELWGQNQYWFLDSTYTGRIGIPDHEKAVGYMAVTDMSTFGISAASEIPRDLLFSLLYLSSSISRQSVGSSLVFLESNTSPTQLLCDLFGFWTTHAGTLPFELSGPHNGRQRTWKAKTTKISWFGALNDNDPLIHGNFQTRRVCRSSFRVRAQIVTLVGSPGEPDHQFSRITRVVALNETIRTTPKDRGWTKKELGPVTWWRNGRDGHSGLTK</sequence>
<name>A0AAD7GKJ0_MYCRO</name>
<protein>
    <submittedName>
        <fullName evidence="1">Uncharacterized protein</fullName>
    </submittedName>
</protein>
<evidence type="ECO:0000313" key="2">
    <source>
        <dbReference type="Proteomes" id="UP001221757"/>
    </source>
</evidence>
<comment type="caution">
    <text evidence="1">The sequence shown here is derived from an EMBL/GenBank/DDBJ whole genome shotgun (WGS) entry which is preliminary data.</text>
</comment>
<keyword evidence="2" id="KW-1185">Reference proteome</keyword>
<reference evidence="1" key="1">
    <citation type="submission" date="2023-03" db="EMBL/GenBank/DDBJ databases">
        <title>Massive genome expansion in bonnet fungi (Mycena s.s.) driven by repeated elements and novel gene families across ecological guilds.</title>
        <authorList>
            <consortium name="Lawrence Berkeley National Laboratory"/>
            <person name="Harder C.B."/>
            <person name="Miyauchi S."/>
            <person name="Viragh M."/>
            <person name="Kuo A."/>
            <person name="Thoen E."/>
            <person name="Andreopoulos B."/>
            <person name="Lu D."/>
            <person name="Skrede I."/>
            <person name="Drula E."/>
            <person name="Henrissat B."/>
            <person name="Morin E."/>
            <person name="Kohler A."/>
            <person name="Barry K."/>
            <person name="LaButti K."/>
            <person name="Morin E."/>
            <person name="Salamov A."/>
            <person name="Lipzen A."/>
            <person name="Mereny Z."/>
            <person name="Hegedus B."/>
            <person name="Baldrian P."/>
            <person name="Stursova M."/>
            <person name="Weitz H."/>
            <person name="Taylor A."/>
            <person name="Grigoriev I.V."/>
            <person name="Nagy L.G."/>
            <person name="Martin F."/>
            <person name="Kauserud H."/>
        </authorList>
    </citation>
    <scope>NUCLEOTIDE SEQUENCE</scope>
    <source>
        <strain evidence="1">CBHHK067</strain>
    </source>
</reference>
<proteinExistence type="predicted"/>